<comment type="similarity">
    <text evidence="4 7">Belongs to the glucosamine/galactosamine-6-phosphate isomerase family. 6-phosphogluconolactonase subfamily.</text>
</comment>
<dbReference type="GO" id="GO:0005975">
    <property type="term" value="P:carbohydrate metabolic process"/>
    <property type="evidence" value="ECO:0007669"/>
    <property type="project" value="UniProtKB-UniRule"/>
</dbReference>
<dbReference type="GeneID" id="64256752"/>
<gene>
    <name evidence="7" type="primary">pgl</name>
    <name evidence="9" type="ORF">BKH33_10700</name>
</gene>
<feature type="domain" description="Glucosamine/galactosamine-6-phosphate isomerase" evidence="8">
    <location>
        <begin position="36"/>
        <end position="251"/>
    </location>
</feature>
<evidence type="ECO:0000259" key="8">
    <source>
        <dbReference type="Pfam" id="PF01182"/>
    </source>
</evidence>
<comment type="pathway">
    <text evidence="3 7">Carbohydrate degradation; pentose phosphate pathway; D-ribulose 5-phosphate from D-glucose 6-phosphate (oxidative stage): step 2/3.</text>
</comment>
<evidence type="ECO:0000256" key="1">
    <source>
        <dbReference type="ARBA" id="ARBA00000832"/>
    </source>
</evidence>
<dbReference type="RefSeq" id="WP_003784880.1">
    <property type="nucleotide sequence ID" value="NZ_CP066049.1"/>
</dbReference>
<dbReference type="GO" id="GO:0017057">
    <property type="term" value="F:6-phosphogluconolactonase activity"/>
    <property type="evidence" value="ECO:0007669"/>
    <property type="project" value="UniProtKB-UniRule"/>
</dbReference>
<dbReference type="UniPathway" id="UPA00115">
    <property type="reaction ID" value="UER00409"/>
</dbReference>
<dbReference type="InterPro" id="IPR037171">
    <property type="entry name" value="NagB/RpiA_transferase-like"/>
</dbReference>
<evidence type="ECO:0000313" key="9">
    <source>
        <dbReference type="EMBL" id="OMG33714.1"/>
    </source>
</evidence>
<dbReference type="AlphaFoldDB" id="A0A854D6M6"/>
<sequence length="266" mass="26987">MTDNAADGRTITEIQMGAAAAPEPTVVVAATLADAAGLACQDTTQALAEAVADRGVAHVALTGGSGGVALAEALAPLIAAQPEPVRCGIHLWFGDERFVPMGDPERNDMLATPLIAAGVRESQVHRLAAPQDVSGLDEATARMVHELESAGLASGGFDVVHVGLGPDAHVCSLFPGHPAALAVGVPAVAVRRSPKPPSQRCSLTFEVLQRAGRVMVVAGGAGKAEAVRLGLGTPDVLSAPASCCRGRQTTWYLDEPAAASCGVEGR</sequence>
<dbReference type="NCBIfam" id="TIGR01198">
    <property type="entry name" value="pgl"/>
    <property type="match status" value="1"/>
</dbReference>
<reference evidence="9 10" key="1">
    <citation type="submission" date="2016-12" db="EMBL/GenBank/DDBJ databases">
        <title>Genomic comparison of strains in the 'Actinomyces naeslundii' group.</title>
        <authorList>
            <person name="Mughal S.R."/>
            <person name="Do T."/>
            <person name="Gilbert S.C."/>
            <person name="Witherden E.A."/>
            <person name="Didelot X."/>
            <person name="Beighton D."/>
        </authorList>
    </citation>
    <scope>NUCLEOTIDE SEQUENCE [LARGE SCALE GENOMIC DNA]</scope>
    <source>
        <strain evidence="9 10">NCTC 10301</strain>
    </source>
</reference>
<dbReference type="Gene3D" id="3.40.50.1360">
    <property type="match status" value="1"/>
</dbReference>
<protein>
    <recommendedName>
        <fullName evidence="6 7">6-phosphogluconolactonase</fullName>
        <shortName evidence="7">6PGL</shortName>
        <ecNumber evidence="5 7">3.1.1.31</ecNumber>
    </recommendedName>
</protein>
<dbReference type="InterPro" id="IPR005900">
    <property type="entry name" value="6-phosphogluconolactonase_DevB"/>
</dbReference>
<dbReference type="Proteomes" id="UP000187035">
    <property type="component" value="Unassembled WGS sequence"/>
</dbReference>
<dbReference type="EC" id="3.1.1.31" evidence="5 7"/>
<evidence type="ECO:0000256" key="2">
    <source>
        <dbReference type="ARBA" id="ARBA00002681"/>
    </source>
</evidence>
<dbReference type="InterPro" id="IPR006148">
    <property type="entry name" value="Glc/Gal-6P_isomerase"/>
</dbReference>
<dbReference type="PANTHER" id="PTHR11054:SF0">
    <property type="entry name" value="6-PHOSPHOGLUCONOLACTONASE"/>
    <property type="match status" value="1"/>
</dbReference>
<organism evidence="9 10">
    <name type="scientific">Actinomyces naeslundii</name>
    <dbReference type="NCBI Taxonomy" id="1655"/>
    <lineage>
        <taxon>Bacteria</taxon>
        <taxon>Bacillati</taxon>
        <taxon>Actinomycetota</taxon>
        <taxon>Actinomycetes</taxon>
        <taxon>Actinomycetales</taxon>
        <taxon>Actinomycetaceae</taxon>
        <taxon>Actinomyces</taxon>
    </lineage>
</organism>
<evidence type="ECO:0000256" key="5">
    <source>
        <dbReference type="ARBA" id="ARBA00013198"/>
    </source>
</evidence>
<evidence type="ECO:0000256" key="3">
    <source>
        <dbReference type="ARBA" id="ARBA00004961"/>
    </source>
</evidence>
<accession>A0A854D6M6</accession>
<dbReference type="Pfam" id="PF01182">
    <property type="entry name" value="Glucosamine_iso"/>
    <property type="match status" value="1"/>
</dbReference>
<evidence type="ECO:0000313" key="10">
    <source>
        <dbReference type="Proteomes" id="UP000187035"/>
    </source>
</evidence>
<dbReference type="GO" id="GO:0006098">
    <property type="term" value="P:pentose-phosphate shunt"/>
    <property type="evidence" value="ECO:0007669"/>
    <property type="project" value="UniProtKB-UniPathway"/>
</dbReference>
<comment type="catalytic activity">
    <reaction evidence="1 7">
        <text>6-phospho-D-glucono-1,5-lactone + H2O = 6-phospho-D-gluconate + H(+)</text>
        <dbReference type="Rhea" id="RHEA:12556"/>
        <dbReference type="ChEBI" id="CHEBI:15377"/>
        <dbReference type="ChEBI" id="CHEBI:15378"/>
        <dbReference type="ChEBI" id="CHEBI:57955"/>
        <dbReference type="ChEBI" id="CHEBI:58759"/>
        <dbReference type="EC" id="3.1.1.31"/>
    </reaction>
</comment>
<comment type="caution">
    <text evidence="9">The sequence shown here is derived from an EMBL/GenBank/DDBJ whole genome shotgun (WGS) entry which is preliminary data.</text>
</comment>
<evidence type="ECO:0000256" key="7">
    <source>
        <dbReference type="RuleBase" id="RU365095"/>
    </source>
</evidence>
<dbReference type="PANTHER" id="PTHR11054">
    <property type="entry name" value="6-PHOSPHOGLUCONOLACTONASE"/>
    <property type="match status" value="1"/>
</dbReference>
<dbReference type="InterPro" id="IPR039104">
    <property type="entry name" value="6PGL"/>
</dbReference>
<comment type="function">
    <text evidence="2 7">Hydrolysis of 6-phosphogluconolactone to 6-phosphogluconate.</text>
</comment>
<evidence type="ECO:0000256" key="6">
    <source>
        <dbReference type="ARBA" id="ARBA00020337"/>
    </source>
</evidence>
<dbReference type="SUPFAM" id="SSF100950">
    <property type="entry name" value="NagB/RpiA/CoA transferase-like"/>
    <property type="match status" value="1"/>
</dbReference>
<keyword evidence="7" id="KW-0378">Hydrolase</keyword>
<evidence type="ECO:0000256" key="4">
    <source>
        <dbReference type="ARBA" id="ARBA00010662"/>
    </source>
</evidence>
<name>A0A854D6M6_ACTNA</name>
<dbReference type="EMBL" id="MSRR01000024">
    <property type="protein sequence ID" value="OMG33714.1"/>
    <property type="molecule type" value="Genomic_DNA"/>
</dbReference>
<proteinExistence type="inferred from homology"/>